<dbReference type="OMA" id="LYVMLKM"/>
<dbReference type="EMBL" id="KI392060">
    <property type="protein sequence ID" value="ERN20310.1"/>
    <property type="molecule type" value="Genomic_DNA"/>
</dbReference>
<keyword evidence="3" id="KW-1185">Reference proteome</keyword>
<gene>
    <name evidence="2" type="ORF">AMTR_s00066p00181890</name>
</gene>
<name>U5DDK7_AMBTC</name>
<evidence type="ECO:0000313" key="3">
    <source>
        <dbReference type="Proteomes" id="UP000017836"/>
    </source>
</evidence>
<dbReference type="InterPro" id="IPR015947">
    <property type="entry name" value="PUA-like_sf"/>
</dbReference>
<proteinExistence type="predicted"/>
<feature type="domain" description="ASCH" evidence="1">
    <location>
        <begin position="141"/>
        <end position="231"/>
    </location>
</feature>
<dbReference type="eggNOG" id="ENOG502QW79">
    <property type="taxonomic scope" value="Eukaryota"/>
</dbReference>
<dbReference type="Proteomes" id="UP000017836">
    <property type="component" value="Unassembled WGS sequence"/>
</dbReference>
<sequence length="437" mass="48745">MESGSSPPSPGVAPVTLSHCISELVRFILSLHLEETQEFDLGLTKDYCFSLLKEQEPVTLHPPHHCLDGDTFAGVPPYPLYNQLASAIDQCISSNSVEEISESIWKWGDEALISKKNEWQKLIMYEGSQLVKMLQGVNYELHVQEPFYSLLRVGRKTIEGRCAIGNYKQISSGDMLLINKCLILEVQDVKWYSSFYDMMEAEGLEKVLPGVKTLDEGVGIYRRFYTQEKEKCQGVLGICVSRPSAQPYISMANIISGLGYEGVGKLLGLRHTTGTVLDGLPPPRSELLSSFLMPYTPNAKGNLLTVGARALAKHVSRCGKGWWGRLNRNDSHKNALALEVIFHITTHACWMNIHIVKPHGAVFEIRVTEGYGARWSGDGSRFIGFLEPHMDDGHSVGNTRNSQLFSLRETLSLYPDVEQSDCKFSANHHDCNPLSLV</sequence>
<dbReference type="PANTHER" id="PTHR34204:SF2">
    <property type="entry name" value="RNA-BINDING ASCH DOMAIN PROTEIN"/>
    <property type="match status" value="1"/>
</dbReference>
<organism evidence="2 3">
    <name type="scientific">Amborella trichopoda</name>
    <dbReference type="NCBI Taxonomy" id="13333"/>
    <lineage>
        <taxon>Eukaryota</taxon>
        <taxon>Viridiplantae</taxon>
        <taxon>Streptophyta</taxon>
        <taxon>Embryophyta</taxon>
        <taxon>Tracheophyta</taxon>
        <taxon>Spermatophyta</taxon>
        <taxon>Magnoliopsida</taxon>
        <taxon>Amborellales</taxon>
        <taxon>Amborellaceae</taxon>
        <taxon>Amborella</taxon>
    </lineage>
</organism>
<dbReference type="OrthoDB" id="112749at2759"/>
<protein>
    <recommendedName>
        <fullName evidence="1">ASCH domain-containing protein</fullName>
    </recommendedName>
</protein>
<dbReference type="KEGG" id="atr:18448720"/>
<accession>U5DDK7</accession>
<reference evidence="3" key="1">
    <citation type="journal article" date="2013" name="Science">
        <title>The Amborella genome and the evolution of flowering plants.</title>
        <authorList>
            <consortium name="Amborella Genome Project"/>
        </authorList>
    </citation>
    <scope>NUCLEOTIDE SEQUENCE [LARGE SCALE GENOMIC DNA]</scope>
</reference>
<dbReference type="Gene3D" id="2.30.130.30">
    <property type="entry name" value="Hypothetical protein"/>
    <property type="match status" value="1"/>
</dbReference>
<dbReference type="SUPFAM" id="SSF88697">
    <property type="entry name" value="PUA domain-like"/>
    <property type="match status" value="1"/>
</dbReference>
<dbReference type="AlphaFoldDB" id="U5DDK7"/>
<dbReference type="HOGENOM" id="CLU_063348_0_0_1"/>
<evidence type="ECO:0000259" key="1">
    <source>
        <dbReference type="Pfam" id="PF04266"/>
    </source>
</evidence>
<dbReference type="Pfam" id="PF04266">
    <property type="entry name" value="ASCH"/>
    <property type="match status" value="1"/>
</dbReference>
<dbReference type="PANTHER" id="PTHR34204">
    <property type="entry name" value="RNA-BINDING ASCH DOMAIN PROTEIN"/>
    <property type="match status" value="1"/>
</dbReference>
<dbReference type="InterPro" id="IPR007374">
    <property type="entry name" value="ASCH_domain"/>
</dbReference>
<dbReference type="Gramene" id="ERN20310">
    <property type="protein sequence ID" value="ERN20310"/>
    <property type="gene ID" value="AMTR_s00066p00181890"/>
</dbReference>
<evidence type="ECO:0000313" key="2">
    <source>
        <dbReference type="EMBL" id="ERN20310.1"/>
    </source>
</evidence>